<keyword evidence="3" id="KW-1003">Cell membrane</keyword>
<evidence type="ECO:0000256" key="8">
    <source>
        <dbReference type="ARBA" id="ARBA00038436"/>
    </source>
</evidence>
<sequence length="170" mass="18958">MLLTRLVDKHHGGFGLAKWLTFTLEVISSLILMGLMLLTCGDVIGRYLFNNSINGTTELTELALGIIIFCQIPVVTIASAHVVVDILDRLLPSIFLRLSGVISNLIVGAGFYYLAGRIWFMAERSLRRGVFTEFLQIPVAYFIQFISVMMYLSAAVLVIVAVRNLFKKDL</sequence>
<dbReference type="EMBL" id="CYHG01000005">
    <property type="protein sequence ID" value="CUB04136.1"/>
    <property type="molecule type" value="Genomic_DNA"/>
</dbReference>
<dbReference type="InterPro" id="IPR055348">
    <property type="entry name" value="DctQ"/>
</dbReference>
<name>A0A0K6IM21_9GAMM</name>
<proteinExistence type="inferred from homology"/>
<feature type="transmembrane region" description="Helical" evidence="9">
    <location>
        <begin position="135"/>
        <end position="162"/>
    </location>
</feature>
<evidence type="ECO:0000256" key="2">
    <source>
        <dbReference type="ARBA" id="ARBA00022448"/>
    </source>
</evidence>
<dbReference type="OrthoDB" id="2877624at2"/>
<comment type="function">
    <text evidence="9">Part of the tripartite ATP-independent periplasmic (TRAP) transport system.</text>
</comment>
<keyword evidence="5 9" id="KW-0812">Transmembrane</keyword>
<evidence type="ECO:0000256" key="4">
    <source>
        <dbReference type="ARBA" id="ARBA00022519"/>
    </source>
</evidence>
<evidence type="ECO:0000256" key="9">
    <source>
        <dbReference type="RuleBase" id="RU369079"/>
    </source>
</evidence>
<dbReference type="STRING" id="1137284.GCA_001418205_02000"/>
<evidence type="ECO:0000256" key="7">
    <source>
        <dbReference type="ARBA" id="ARBA00023136"/>
    </source>
</evidence>
<accession>A0A0K6IM21</accession>
<evidence type="ECO:0000256" key="1">
    <source>
        <dbReference type="ARBA" id="ARBA00004429"/>
    </source>
</evidence>
<dbReference type="AlphaFoldDB" id="A0A0K6IM21"/>
<dbReference type="PANTHER" id="PTHR35011">
    <property type="entry name" value="2,3-DIKETO-L-GULONATE TRAP TRANSPORTER SMALL PERMEASE PROTEIN YIAM"/>
    <property type="match status" value="1"/>
</dbReference>
<dbReference type="PANTHER" id="PTHR35011:SF2">
    <property type="entry name" value="2,3-DIKETO-L-GULONATE TRAP TRANSPORTER SMALL PERMEASE PROTEIN YIAM"/>
    <property type="match status" value="1"/>
</dbReference>
<evidence type="ECO:0000313" key="12">
    <source>
        <dbReference type="Proteomes" id="UP000182769"/>
    </source>
</evidence>
<protein>
    <recommendedName>
        <fullName evidence="9">TRAP transporter small permease protein</fullName>
    </recommendedName>
</protein>
<comment type="similarity">
    <text evidence="8 9">Belongs to the TRAP transporter small permease family.</text>
</comment>
<comment type="subcellular location">
    <subcellularLocation>
        <location evidence="1 9">Cell inner membrane</location>
        <topology evidence="1 9">Multi-pass membrane protein</topology>
    </subcellularLocation>
</comment>
<dbReference type="Proteomes" id="UP000182769">
    <property type="component" value="Unassembled WGS sequence"/>
</dbReference>
<feature type="domain" description="Tripartite ATP-independent periplasmic transporters DctQ component" evidence="10">
    <location>
        <begin position="35"/>
        <end position="164"/>
    </location>
</feature>
<gene>
    <name evidence="11" type="ORF">Ga0061065_105232</name>
</gene>
<evidence type="ECO:0000256" key="6">
    <source>
        <dbReference type="ARBA" id="ARBA00022989"/>
    </source>
</evidence>
<evidence type="ECO:0000256" key="5">
    <source>
        <dbReference type="ARBA" id="ARBA00022692"/>
    </source>
</evidence>
<feature type="transmembrane region" description="Helical" evidence="9">
    <location>
        <begin position="64"/>
        <end position="87"/>
    </location>
</feature>
<dbReference type="GO" id="GO:0022857">
    <property type="term" value="F:transmembrane transporter activity"/>
    <property type="evidence" value="ECO:0007669"/>
    <property type="project" value="UniProtKB-UniRule"/>
</dbReference>
<comment type="subunit">
    <text evidence="9">The complex comprises the extracytoplasmic solute receptor protein and the two transmembrane proteins.</text>
</comment>
<feature type="transmembrane region" description="Helical" evidence="9">
    <location>
        <begin position="94"/>
        <end position="115"/>
    </location>
</feature>
<dbReference type="Pfam" id="PF04290">
    <property type="entry name" value="DctQ"/>
    <property type="match status" value="1"/>
</dbReference>
<keyword evidence="7 9" id="KW-0472">Membrane</keyword>
<reference evidence="12" key="1">
    <citation type="submission" date="2015-08" db="EMBL/GenBank/DDBJ databases">
        <authorList>
            <person name="Varghese N."/>
        </authorList>
    </citation>
    <scope>NUCLEOTIDE SEQUENCE [LARGE SCALE GENOMIC DNA]</scope>
    <source>
        <strain evidence="12">JCM 18476</strain>
    </source>
</reference>
<dbReference type="RefSeq" id="WP_055463083.1">
    <property type="nucleotide sequence ID" value="NZ_CYHG01000005.1"/>
</dbReference>
<keyword evidence="4 9" id="KW-0997">Cell inner membrane</keyword>
<evidence type="ECO:0000256" key="3">
    <source>
        <dbReference type="ARBA" id="ARBA00022475"/>
    </source>
</evidence>
<organism evidence="11 12">
    <name type="scientific">Marinomonas fungiae</name>
    <dbReference type="NCBI Taxonomy" id="1137284"/>
    <lineage>
        <taxon>Bacteria</taxon>
        <taxon>Pseudomonadati</taxon>
        <taxon>Pseudomonadota</taxon>
        <taxon>Gammaproteobacteria</taxon>
        <taxon>Oceanospirillales</taxon>
        <taxon>Oceanospirillaceae</taxon>
        <taxon>Marinomonas</taxon>
    </lineage>
</organism>
<dbReference type="InterPro" id="IPR007387">
    <property type="entry name" value="TRAP_DctQ"/>
</dbReference>
<keyword evidence="12" id="KW-1185">Reference proteome</keyword>
<keyword evidence="2 9" id="KW-0813">Transport</keyword>
<keyword evidence="6 9" id="KW-1133">Transmembrane helix</keyword>
<dbReference type="GO" id="GO:0005886">
    <property type="term" value="C:plasma membrane"/>
    <property type="evidence" value="ECO:0007669"/>
    <property type="project" value="UniProtKB-SubCell"/>
</dbReference>
<evidence type="ECO:0000259" key="10">
    <source>
        <dbReference type="Pfam" id="PF04290"/>
    </source>
</evidence>
<dbReference type="GO" id="GO:0015740">
    <property type="term" value="P:C4-dicarboxylate transport"/>
    <property type="evidence" value="ECO:0007669"/>
    <property type="project" value="TreeGrafter"/>
</dbReference>
<feature type="transmembrane region" description="Helical" evidence="9">
    <location>
        <begin position="20"/>
        <end position="44"/>
    </location>
</feature>
<evidence type="ECO:0000313" key="11">
    <source>
        <dbReference type="EMBL" id="CUB04136.1"/>
    </source>
</evidence>